<gene>
    <name evidence="1" type="ORF">DPEC_G00302150</name>
</gene>
<sequence>MAAHSVAVLHAVSSCVSRAWLN</sequence>
<name>A0ACC2FGY9_DALPE</name>
<dbReference type="EMBL" id="CM055755">
    <property type="protein sequence ID" value="KAJ7990607.1"/>
    <property type="molecule type" value="Genomic_DNA"/>
</dbReference>
<accession>A0ACC2FGY9</accession>
<comment type="caution">
    <text evidence="1">The sequence shown here is derived from an EMBL/GenBank/DDBJ whole genome shotgun (WGS) entry which is preliminary data.</text>
</comment>
<protein>
    <submittedName>
        <fullName evidence="1">Uncharacterized protein</fullName>
    </submittedName>
</protein>
<evidence type="ECO:0000313" key="2">
    <source>
        <dbReference type="Proteomes" id="UP001157502"/>
    </source>
</evidence>
<organism evidence="1 2">
    <name type="scientific">Dallia pectoralis</name>
    <name type="common">Alaska blackfish</name>
    <dbReference type="NCBI Taxonomy" id="75939"/>
    <lineage>
        <taxon>Eukaryota</taxon>
        <taxon>Metazoa</taxon>
        <taxon>Chordata</taxon>
        <taxon>Craniata</taxon>
        <taxon>Vertebrata</taxon>
        <taxon>Euteleostomi</taxon>
        <taxon>Actinopterygii</taxon>
        <taxon>Neopterygii</taxon>
        <taxon>Teleostei</taxon>
        <taxon>Protacanthopterygii</taxon>
        <taxon>Esociformes</taxon>
        <taxon>Umbridae</taxon>
        <taxon>Dallia</taxon>
    </lineage>
</organism>
<dbReference type="Proteomes" id="UP001157502">
    <property type="component" value="Chromosome 28"/>
</dbReference>
<reference evidence="1" key="1">
    <citation type="submission" date="2021-05" db="EMBL/GenBank/DDBJ databases">
        <authorList>
            <person name="Pan Q."/>
            <person name="Jouanno E."/>
            <person name="Zahm M."/>
            <person name="Klopp C."/>
            <person name="Cabau C."/>
            <person name="Louis A."/>
            <person name="Berthelot C."/>
            <person name="Parey E."/>
            <person name="Roest Crollius H."/>
            <person name="Montfort J."/>
            <person name="Robinson-Rechavi M."/>
            <person name="Bouchez O."/>
            <person name="Lampietro C."/>
            <person name="Lopez Roques C."/>
            <person name="Donnadieu C."/>
            <person name="Postlethwait J."/>
            <person name="Bobe J."/>
            <person name="Dillon D."/>
            <person name="Chandos A."/>
            <person name="von Hippel F."/>
            <person name="Guiguen Y."/>
        </authorList>
    </citation>
    <scope>NUCLEOTIDE SEQUENCE</scope>
    <source>
        <strain evidence="1">YG-Jan2019</strain>
    </source>
</reference>
<keyword evidence="2" id="KW-1185">Reference proteome</keyword>
<evidence type="ECO:0000313" key="1">
    <source>
        <dbReference type="EMBL" id="KAJ7990607.1"/>
    </source>
</evidence>
<proteinExistence type="predicted"/>